<feature type="domain" description="Fe/B12 periplasmic-binding" evidence="7">
    <location>
        <begin position="76"/>
        <end position="355"/>
    </location>
</feature>
<dbReference type="Pfam" id="PF01497">
    <property type="entry name" value="Peripla_BP_2"/>
    <property type="match status" value="1"/>
</dbReference>
<dbReference type="AlphaFoldDB" id="A0A938YBA6"/>
<dbReference type="PANTHER" id="PTHR30532">
    <property type="entry name" value="IRON III DICITRATE-BINDING PERIPLASMIC PROTEIN"/>
    <property type="match status" value="1"/>
</dbReference>
<comment type="subcellular location">
    <subcellularLocation>
        <location evidence="1">Cell envelope</location>
    </subcellularLocation>
</comment>
<accession>A0A938YBA6</accession>
<evidence type="ECO:0000256" key="2">
    <source>
        <dbReference type="ARBA" id="ARBA00008814"/>
    </source>
</evidence>
<evidence type="ECO:0000259" key="7">
    <source>
        <dbReference type="PROSITE" id="PS50983"/>
    </source>
</evidence>
<feature type="chain" id="PRO_5039108573" evidence="6">
    <location>
        <begin position="32"/>
        <end position="355"/>
    </location>
</feature>
<evidence type="ECO:0000256" key="5">
    <source>
        <dbReference type="SAM" id="MobiDB-lite"/>
    </source>
</evidence>
<dbReference type="Proteomes" id="UP000663792">
    <property type="component" value="Unassembled WGS sequence"/>
</dbReference>
<feature type="compositionally biased region" description="Basic and acidic residues" evidence="5">
    <location>
        <begin position="248"/>
        <end position="260"/>
    </location>
</feature>
<proteinExistence type="inferred from homology"/>
<organism evidence="8 9">
    <name type="scientific">Nakamurella leprariae</name>
    <dbReference type="NCBI Taxonomy" id="2803911"/>
    <lineage>
        <taxon>Bacteria</taxon>
        <taxon>Bacillati</taxon>
        <taxon>Actinomycetota</taxon>
        <taxon>Actinomycetes</taxon>
        <taxon>Nakamurellales</taxon>
        <taxon>Nakamurellaceae</taxon>
        <taxon>Nakamurella</taxon>
    </lineage>
</organism>
<dbReference type="PROSITE" id="PS51257">
    <property type="entry name" value="PROKAR_LIPOPROTEIN"/>
    <property type="match status" value="1"/>
</dbReference>
<sequence>MRPRVSSRLSRSRVASLLVAVSAGMALTACGGGSGAVEVSVSDPDAGAGTGVATAAERTVVGADEVAQQVPGEPRQVVTLSEPTLDAAIALGVTPVGTVAARGQSGVAAYLAGEAAEVPIVGAVAQPNLEQIALIAPDLILVDGTSVNNAPGMMEALRGIAPTVMTGYAGGDWRANLALTAEALGREDEEQQVLDAYQDRVDDIRSRLGDQQDAQISVVRAQSGGFSLILKELLAGQVLTDLGLPRPPDQDREGRGHSEPISEEQLSMIDGDWIFMGTLGGSSVGNPNGGGASDQGAAQREIDEAAASIPGFTSLRAYQEGHIVPVDGSAWTSTGGPLLLNTILDDIDAALTQPS</sequence>
<comment type="similarity">
    <text evidence="2">Belongs to the bacterial solute-binding protein 8 family.</text>
</comment>
<dbReference type="RefSeq" id="WP_205262330.1">
    <property type="nucleotide sequence ID" value="NZ_JAERWK010000026.1"/>
</dbReference>
<keyword evidence="4 6" id="KW-0732">Signal</keyword>
<comment type="caution">
    <text evidence="8">The sequence shown here is derived from an EMBL/GenBank/DDBJ whole genome shotgun (WGS) entry which is preliminary data.</text>
</comment>
<feature type="signal peptide" evidence="6">
    <location>
        <begin position="1"/>
        <end position="31"/>
    </location>
</feature>
<dbReference type="GO" id="GO:1901678">
    <property type="term" value="P:iron coordination entity transport"/>
    <property type="evidence" value="ECO:0007669"/>
    <property type="project" value="UniProtKB-ARBA"/>
</dbReference>
<evidence type="ECO:0000256" key="1">
    <source>
        <dbReference type="ARBA" id="ARBA00004196"/>
    </source>
</evidence>
<name>A0A938YBA6_9ACTN</name>
<dbReference type="InterPro" id="IPR051313">
    <property type="entry name" value="Bact_iron-sidero_bind"/>
</dbReference>
<protein>
    <submittedName>
        <fullName evidence="8">Iron-siderophore ABC transporter substrate-binding protein</fullName>
    </submittedName>
</protein>
<evidence type="ECO:0000313" key="8">
    <source>
        <dbReference type="EMBL" id="MBM9469366.1"/>
    </source>
</evidence>
<dbReference type="CDD" id="cd01146">
    <property type="entry name" value="FhuD"/>
    <property type="match status" value="1"/>
</dbReference>
<reference evidence="8" key="1">
    <citation type="submission" date="2021-01" db="EMBL/GenBank/DDBJ databases">
        <title>YIM 132084 draft genome.</title>
        <authorList>
            <person name="An D."/>
        </authorList>
    </citation>
    <scope>NUCLEOTIDE SEQUENCE</scope>
    <source>
        <strain evidence="8">YIM 132084</strain>
    </source>
</reference>
<keyword evidence="3" id="KW-0813">Transport</keyword>
<dbReference type="PROSITE" id="PS50983">
    <property type="entry name" value="FE_B12_PBP"/>
    <property type="match status" value="1"/>
</dbReference>
<feature type="region of interest" description="Disordered" evidence="5">
    <location>
        <begin position="241"/>
        <end position="263"/>
    </location>
</feature>
<dbReference type="SUPFAM" id="SSF53807">
    <property type="entry name" value="Helical backbone' metal receptor"/>
    <property type="match status" value="1"/>
</dbReference>
<evidence type="ECO:0000313" key="9">
    <source>
        <dbReference type="Proteomes" id="UP000663792"/>
    </source>
</evidence>
<evidence type="ECO:0000256" key="3">
    <source>
        <dbReference type="ARBA" id="ARBA00022448"/>
    </source>
</evidence>
<gene>
    <name evidence="8" type="ORF">JL106_18925</name>
</gene>
<keyword evidence="9" id="KW-1185">Reference proteome</keyword>
<dbReference type="Gene3D" id="3.40.50.1980">
    <property type="entry name" value="Nitrogenase molybdenum iron protein domain"/>
    <property type="match status" value="2"/>
</dbReference>
<dbReference type="PANTHER" id="PTHR30532:SF25">
    <property type="entry name" value="IRON(III) DICITRATE-BINDING PERIPLASMIC PROTEIN"/>
    <property type="match status" value="1"/>
</dbReference>
<evidence type="ECO:0000256" key="6">
    <source>
        <dbReference type="SAM" id="SignalP"/>
    </source>
</evidence>
<dbReference type="GO" id="GO:0030288">
    <property type="term" value="C:outer membrane-bounded periplasmic space"/>
    <property type="evidence" value="ECO:0007669"/>
    <property type="project" value="TreeGrafter"/>
</dbReference>
<evidence type="ECO:0000256" key="4">
    <source>
        <dbReference type="ARBA" id="ARBA00022729"/>
    </source>
</evidence>
<dbReference type="InterPro" id="IPR002491">
    <property type="entry name" value="ABC_transptr_periplasmic_BD"/>
</dbReference>
<dbReference type="EMBL" id="JAERWK010000026">
    <property type="protein sequence ID" value="MBM9469366.1"/>
    <property type="molecule type" value="Genomic_DNA"/>
</dbReference>